<dbReference type="RefSeq" id="XP_007674368.1">
    <property type="nucleotide sequence ID" value="XM_007676178.1"/>
</dbReference>
<keyword evidence="2" id="KW-1185">Reference proteome</keyword>
<sequence>MSIEAGHAQASLLTSRLWRHLTPIFIYAHSRYRISGPASRSLNGHSLTLPMARWFVNVGVIGCYTTFTEGGLGVQP</sequence>
<dbReference type="Proteomes" id="UP000011761">
    <property type="component" value="Unassembled WGS sequence"/>
</dbReference>
<accession>M2LTQ3</accession>
<dbReference type="GeneID" id="19111635"/>
<organism evidence="1 2">
    <name type="scientific">Baudoinia panamericana (strain UAMH 10762)</name>
    <name type="common">Angels' share fungus</name>
    <name type="synonym">Baudoinia compniacensis (strain UAMH 10762)</name>
    <dbReference type="NCBI Taxonomy" id="717646"/>
    <lineage>
        <taxon>Eukaryota</taxon>
        <taxon>Fungi</taxon>
        <taxon>Dikarya</taxon>
        <taxon>Ascomycota</taxon>
        <taxon>Pezizomycotina</taxon>
        <taxon>Dothideomycetes</taxon>
        <taxon>Dothideomycetidae</taxon>
        <taxon>Mycosphaerellales</taxon>
        <taxon>Teratosphaeriaceae</taxon>
        <taxon>Baudoinia</taxon>
    </lineage>
</organism>
<proteinExistence type="predicted"/>
<dbReference type="EMBL" id="KB445553">
    <property type="protein sequence ID" value="EMC97917.1"/>
    <property type="molecule type" value="Genomic_DNA"/>
</dbReference>
<evidence type="ECO:0000313" key="1">
    <source>
        <dbReference type="EMBL" id="EMC97917.1"/>
    </source>
</evidence>
<protein>
    <submittedName>
        <fullName evidence="1">Uncharacterized protein</fullName>
    </submittedName>
</protein>
<reference evidence="1 2" key="1">
    <citation type="journal article" date="2012" name="PLoS Pathog.">
        <title>Diverse lifestyles and strategies of plant pathogenesis encoded in the genomes of eighteen Dothideomycetes fungi.</title>
        <authorList>
            <person name="Ohm R.A."/>
            <person name="Feau N."/>
            <person name="Henrissat B."/>
            <person name="Schoch C.L."/>
            <person name="Horwitz B.A."/>
            <person name="Barry K.W."/>
            <person name="Condon B.J."/>
            <person name="Copeland A.C."/>
            <person name="Dhillon B."/>
            <person name="Glaser F."/>
            <person name="Hesse C.N."/>
            <person name="Kosti I."/>
            <person name="LaButti K."/>
            <person name="Lindquist E.A."/>
            <person name="Lucas S."/>
            <person name="Salamov A.A."/>
            <person name="Bradshaw R.E."/>
            <person name="Ciuffetti L."/>
            <person name="Hamelin R.C."/>
            <person name="Kema G.H.J."/>
            <person name="Lawrence C."/>
            <person name="Scott J.A."/>
            <person name="Spatafora J.W."/>
            <person name="Turgeon B.G."/>
            <person name="de Wit P.J.G.M."/>
            <person name="Zhong S."/>
            <person name="Goodwin S.B."/>
            <person name="Grigoriev I.V."/>
        </authorList>
    </citation>
    <scope>NUCLEOTIDE SEQUENCE [LARGE SCALE GENOMIC DNA]</scope>
    <source>
        <strain evidence="1 2">UAMH 10762</strain>
    </source>
</reference>
<dbReference type="AlphaFoldDB" id="M2LTQ3"/>
<dbReference type="HOGENOM" id="CLU_2654111_0_0_1"/>
<gene>
    <name evidence="1" type="ORF">BAUCODRAFT_31922</name>
</gene>
<evidence type="ECO:0000313" key="2">
    <source>
        <dbReference type="Proteomes" id="UP000011761"/>
    </source>
</evidence>
<dbReference type="KEGG" id="bcom:BAUCODRAFT_31922"/>
<name>M2LTQ3_BAUPA</name>